<accession>A0A395MED0</accession>
<evidence type="ECO:0000256" key="1">
    <source>
        <dbReference type="ARBA" id="ARBA00010088"/>
    </source>
</evidence>
<dbReference type="GO" id="GO:0016746">
    <property type="term" value="F:acyltransferase activity"/>
    <property type="evidence" value="ECO:0007669"/>
    <property type="project" value="UniProtKB-KW"/>
</dbReference>
<gene>
    <name evidence="6" type="ORF">FIE12Z_9446</name>
</gene>
<feature type="chain" id="PRO_5017485733" evidence="4">
    <location>
        <begin position="19"/>
        <end position="546"/>
    </location>
</feature>
<dbReference type="PANTHER" id="PTHR43248:SF25">
    <property type="entry name" value="AB HYDROLASE-1 DOMAIN-CONTAINING PROTEIN-RELATED"/>
    <property type="match status" value="1"/>
</dbReference>
<proteinExistence type="inferred from homology"/>
<protein>
    <submittedName>
        <fullName evidence="6">Hydrolase or acyltransferase (Alpha/beta hydrolase superfamily)</fullName>
    </submittedName>
</protein>
<sequence length="546" mass="60412">MKLQSFLLSNVLLHSTQAFSLPDDVHAALTPRTDSEKPSIEWSECDLDFGDLDLNTLQRIYDCATLEVPLDYMNSSDVRTIKLDLIRAKATKKPFKGSVLFNPGGPGGSGVEAVLLGATQILPIIGGHHDLIGFDPRGTGRTIPFDCPSLDEWHTLEDSLHRRELHTFPQYDAWEDIKTTWKKAGEVAQACWEDHRDTGRFVGTPFVARDMISIVDALGQGDKLNYWGSSYGTVLGQVAASMFPKRVGRILLDANLNADDYAAGTWLTGAIDTERTLANLFNDCVMSGKDLCSLADFHGKSTTGESLMNTFREVFKPVEGTKSEDAQTLYLFKRKLFKHLYDPSQYPSIVKAIEPLFTGDKPYNCTLRDADPTTEWNPQPDRPLSGIACSDSSLRVEDVDDFFSLAQCSNWKFSAAEPINLNKLCNVNTSNPILVINGRYDPITSLRSAWEVSTKFRGSRVVVHEGAGHGLIAHPSNCTNNIVVRYFIDGEMPKMNTTCSPDETAFQYADRMKALGKAMRKALDKALGKGSNEKDQESGADRLSDS</sequence>
<dbReference type="Pfam" id="PF08386">
    <property type="entry name" value="Abhydrolase_4"/>
    <property type="match status" value="1"/>
</dbReference>
<keyword evidence="6" id="KW-0808">Transferase</keyword>
<comment type="caution">
    <text evidence="6">The sequence shown here is derived from an EMBL/GenBank/DDBJ whole genome shotgun (WGS) entry which is preliminary data.</text>
</comment>
<evidence type="ECO:0000256" key="3">
    <source>
        <dbReference type="SAM" id="MobiDB-lite"/>
    </source>
</evidence>
<keyword evidence="7" id="KW-1185">Reference proteome</keyword>
<evidence type="ECO:0000313" key="7">
    <source>
        <dbReference type="Proteomes" id="UP000265631"/>
    </source>
</evidence>
<feature type="region of interest" description="Disordered" evidence="3">
    <location>
        <begin position="525"/>
        <end position="546"/>
    </location>
</feature>
<feature type="signal peptide" evidence="4">
    <location>
        <begin position="1"/>
        <end position="18"/>
    </location>
</feature>
<organism evidence="6 7">
    <name type="scientific">Fusarium flagelliforme</name>
    <dbReference type="NCBI Taxonomy" id="2675880"/>
    <lineage>
        <taxon>Eukaryota</taxon>
        <taxon>Fungi</taxon>
        <taxon>Dikarya</taxon>
        <taxon>Ascomycota</taxon>
        <taxon>Pezizomycotina</taxon>
        <taxon>Sordariomycetes</taxon>
        <taxon>Hypocreomycetidae</taxon>
        <taxon>Hypocreales</taxon>
        <taxon>Nectriaceae</taxon>
        <taxon>Fusarium</taxon>
        <taxon>Fusarium incarnatum-equiseti species complex</taxon>
    </lineage>
</organism>
<comment type="similarity">
    <text evidence="1">Belongs to the peptidase S33 family.</text>
</comment>
<dbReference type="Gene3D" id="3.40.50.1820">
    <property type="entry name" value="alpha/beta hydrolase"/>
    <property type="match status" value="1"/>
</dbReference>
<evidence type="ECO:0000256" key="2">
    <source>
        <dbReference type="ARBA" id="ARBA00022801"/>
    </source>
</evidence>
<evidence type="ECO:0000256" key="4">
    <source>
        <dbReference type="SAM" id="SignalP"/>
    </source>
</evidence>
<dbReference type="PANTHER" id="PTHR43248">
    <property type="entry name" value="2-SUCCINYL-6-HYDROXY-2,4-CYCLOHEXADIENE-1-CARBOXYLATE SYNTHASE"/>
    <property type="match status" value="1"/>
</dbReference>
<keyword evidence="4" id="KW-0732">Signal</keyword>
<dbReference type="GO" id="GO:0016787">
    <property type="term" value="F:hydrolase activity"/>
    <property type="evidence" value="ECO:0007669"/>
    <property type="project" value="UniProtKB-KW"/>
</dbReference>
<dbReference type="InterPro" id="IPR013595">
    <property type="entry name" value="Pept_S33_TAP-like_C"/>
</dbReference>
<dbReference type="EMBL" id="PXXK01000309">
    <property type="protein sequence ID" value="RFN46292.1"/>
    <property type="molecule type" value="Genomic_DNA"/>
</dbReference>
<dbReference type="STRING" id="2594813.A0A395MED0"/>
<dbReference type="SUPFAM" id="SSF53474">
    <property type="entry name" value="alpha/beta-Hydrolases"/>
    <property type="match status" value="1"/>
</dbReference>
<keyword evidence="6" id="KW-0012">Acyltransferase</keyword>
<reference evidence="6 7" key="1">
    <citation type="journal article" date="2018" name="PLoS Pathog.">
        <title>Evolution of structural diversity of trichothecenes, a family of toxins produced by plant pathogenic and entomopathogenic fungi.</title>
        <authorList>
            <person name="Proctor R.H."/>
            <person name="McCormick S.P."/>
            <person name="Kim H.S."/>
            <person name="Cardoza R.E."/>
            <person name="Stanley A.M."/>
            <person name="Lindo L."/>
            <person name="Kelly A."/>
            <person name="Brown D.W."/>
            <person name="Lee T."/>
            <person name="Vaughan M.M."/>
            <person name="Alexander N.J."/>
            <person name="Busman M."/>
            <person name="Gutierrez S."/>
        </authorList>
    </citation>
    <scope>NUCLEOTIDE SEQUENCE [LARGE SCALE GENOMIC DNA]</scope>
    <source>
        <strain evidence="6 7">NRRL 13405</strain>
    </source>
</reference>
<evidence type="ECO:0000259" key="5">
    <source>
        <dbReference type="Pfam" id="PF08386"/>
    </source>
</evidence>
<keyword evidence="2 6" id="KW-0378">Hydrolase</keyword>
<dbReference type="InterPro" id="IPR051601">
    <property type="entry name" value="Serine_prot/Carboxylest_S33"/>
</dbReference>
<feature type="domain" description="Peptidase S33 tripeptidyl aminopeptidase-like C-terminal" evidence="5">
    <location>
        <begin position="405"/>
        <end position="499"/>
    </location>
</feature>
<dbReference type="Proteomes" id="UP000265631">
    <property type="component" value="Unassembled WGS sequence"/>
</dbReference>
<dbReference type="InterPro" id="IPR029058">
    <property type="entry name" value="AB_hydrolase_fold"/>
</dbReference>
<name>A0A395MED0_9HYPO</name>
<evidence type="ECO:0000313" key="6">
    <source>
        <dbReference type="EMBL" id="RFN46292.1"/>
    </source>
</evidence>
<dbReference type="AlphaFoldDB" id="A0A395MED0"/>